<gene>
    <name evidence="1" type="ORF">EBM89_04830</name>
</gene>
<keyword evidence="2" id="KW-1185">Reference proteome</keyword>
<protein>
    <submittedName>
        <fullName evidence="1">Uncharacterized protein</fullName>
    </submittedName>
</protein>
<sequence length="92" mass="10044">MMCAWGAERVVVKALQQCKGGVVTVTEVFPQGYERTRGTIDMRRTLAELGAAKSFAALWKRCEGNFICNLAAGSVVTYVGGRFKALWKAVRG</sequence>
<evidence type="ECO:0000313" key="1">
    <source>
        <dbReference type="EMBL" id="RMI13333.1"/>
    </source>
</evidence>
<organism evidence="1 2">
    <name type="scientific">Cellulomonas triticagri</name>
    <dbReference type="NCBI Taxonomy" id="2483352"/>
    <lineage>
        <taxon>Bacteria</taxon>
        <taxon>Bacillati</taxon>
        <taxon>Actinomycetota</taxon>
        <taxon>Actinomycetes</taxon>
        <taxon>Micrococcales</taxon>
        <taxon>Cellulomonadaceae</taxon>
        <taxon>Cellulomonas</taxon>
    </lineage>
</organism>
<dbReference type="Proteomes" id="UP000269289">
    <property type="component" value="Unassembled WGS sequence"/>
</dbReference>
<dbReference type="EMBL" id="RFFI01000017">
    <property type="protein sequence ID" value="RMI13333.1"/>
    <property type="molecule type" value="Genomic_DNA"/>
</dbReference>
<proteinExistence type="predicted"/>
<accession>A0A3M2JNY2</accession>
<evidence type="ECO:0000313" key="2">
    <source>
        <dbReference type="Proteomes" id="UP000269289"/>
    </source>
</evidence>
<comment type="caution">
    <text evidence="1">The sequence shown here is derived from an EMBL/GenBank/DDBJ whole genome shotgun (WGS) entry which is preliminary data.</text>
</comment>
<name>A0A3M2JNY2_9CELL</name>
<reference evidence="1 2" key="1">
    <citation type="submission" date="2018-10" db="EMBL/GenBank/DDBJ databases">
        <title>Isolation, diversity and antifungal activity of actinobacteria from wheat.</title>
        <authorList>
            <person name="Han C."/>
        </authorList>
    </citation>
    <scope>NUCLEOTIDE SEQUENCE [LARGE SCALE GENOMIC DNA]</scope>
    <source>
        <strain evidence="1 2">NEAU-YY56</strain>
    </source>
</reference>
<dbReference type="AlphaFoldDB" id="A0A3M2JNY2"/>